<evidence type="ECO:0000256" key="6">
    <source>
        <dbReference type="ARBA" id="ARBA00022722"/>
    </source>
</evidence>
<evidence type="ECO:0000256" key="11">
    <source>
        <dbReference type="HAMAP-Rule" id="MF_00042"/>
    </source>
</evidence>
<dbReference type="PANTHER" id="PTHR10642">
    <property type="entry name" value="RIBONUCLEASE H1"/>
    <property type="match status" value="1"/>
</dbReference>
<dbReference type="InterPro" id="IPR022892">
    <property type="entry name" value="RNaseHI"/>
</dbReference>
<dbReference type="InterPro" id="IPR012337">
    <property type="entry name" value="RNaseH-like_sf"/>
</dbReference>
<dbReference type="GO" id="GO:0005737">
    <property type="term" value="C:cytoplasm"/>
    <property type="evidence" value="ECO:0007669"/>
    <property type="project" value="UniProtKB-SubCell"/>
</dbReference>
<evidence type="ECO:0000256" key="3">
    <source>
        <dbReference type="ARBA" id="ARBA00005300"/>
    </source>
</evidence>
<keyword evidence="10 11" id="KW-0460">Magnesium</keyword>
<comment type="cofactor">
    <cofactor evidence="11">
        <name>Mg(2+)</name>
        <dbReference type="ChEBI" id="CHEBI:18420"/>
    </cofactor>
    <text evidence="11">Binds 1 Mg(2+) ion per subunit. May bind a second metal ion at a regulatory site, or after substrate binding.</text>
</comment>
<dbReference type="EMBL" id="VLKH01000005">
    <property type="protein sequence ID" value="TWH79950.1"/>
    <property type="molecule type" value="Genomic_DNA"/>
</dbReference>
<feature type="domain" description="RNase H type-1" evidence="12">
    <location>
        <begin position="1"/>
        <end position="142"/>
    </location>
</feature>
<dbReference type="InterPro" id="IPR002156">
    <property type="entry name" value="RNaseH_domain"/>
</dbReference>
<feature type="binding site" evidence="11">
    <location>
        <position position="47"/>
    </location>
    <ligand>
        <name>Mg(2+)</name>
        <dbReference type="ChEBI" id="CHEBI:18420"/>
        <label>1</label>
    </ligand>
</feature>
<evidence type="ECO:0000256" key="10">
    <source>
        <dbReference type="ARBA" id="ARBA00022842"/>
    </source>
</evidence>
<feature type="binding site" evidence="11">
    <location>
        <position position="9"/>
    </location>
    <ligand>
        <name>Mg(2+)</name>
        <dbReference type="ChEBI" id="CHEBI:18420"/>
        <label>1</label>
    </ligand>
</feature>
<keyword evidence="9 11" id="KW-0378">Hydrolase</keyword>
<dbReference type="GO" id="GO:0004523">
    <property type="term" value="F:RNA-DNA hybrid ribonuclease activity"/>
    <property type="evidence" value="ECO:0007669"/>
    <property type="project" value="UniProtKB-UniRule"/>
</dbReference>
<dbReference type="Gene3D" id="3.30.420.10">
    <property type="entry name" value="Ribonuclease H-like superfamily/Ribonuclease H"/>
    <property type="match status" value="1"/>
</dbReference>
<dbReference type="RefSeq" id="WP_145083457.1">
    <property type="nucleotide sequence ID" value="NZ_DAMBUX010000001.1"/>
</dbReference>
<dbReference type="GO" id="GO:0043137">
    <property type="term" value="P:DNA replication, removal of RNA primer"/>
    <property type="evidence" value="ECO:0007669"/>
    <property type="project" value="TreeGrafter"/>
</dbReference>
<organism evidence="13 14">
    <name type="scientific">Sedimentibacter saalensis</name>
    <dbReference type="NCBI Taxonomy" id="130788"/>
    <lineage>
        <taxon>Bacteria</taxon>
        <taxon>Bacillati</taxon>
        <taxon>Bacillota</taxon>
        <taxon>Tissierellia</taxon>
        <taxon>Sedimentibacter</taxon>
    </lineage>
</organism>
<evidence type="ECO:0000256" key="1">
    <source>
        <dbReference type="ARBA" id="ARBA00000077"/>
    </source>
</evidence>
<dbReference type="NCBIfam" id="NF001236">
    <property type="entry name" value="PRK00203.1"/>
    <property type="match status" value="1"/>
</dbReference>
<comment type="catalytic activity">
    <reaction evidence="1 11">
        <text>Endonucleolytic cleavage to 5'-phosphomonoester.</text>
        <dbReference type="EC" id="3.1.26.4"/>
    </reaction>
</comment>
<evidence type="ECO:0000256" key="4">
    <source>
        <dbReference type="ARBA" id="ARBA00011245"/>
    </source>
</evidence>
<keyword evidence="8 11" id="KW-0255">Endonuclease</keyword>
<dbReference type="SUPFAM" id="SSF53098">
    <property type="entry name" value="Ribonuclease H-like"/>
    <property type="match status" value="1"/>
</dbReference>
<dbReference type="InterPro" id="IPR036397">
    <property type="entry name" value="RNaseH_sf"/>
</dbReference>
<comment type="similarity">
    <text evidence="3 11">Belongs to the RNase H family.</text>
</comment>
<dbReference type="Proteomes" id="UP000315343">
    <property type="component" value="Unassembled WGS sequence"/>
</dbReference>
<evidence type="ECO:0000313" key="13">
    <source>
        <dbReference type="EMBL" id="TWH79950.1"/>
    </source>
</evidence>
<dbReference type="FunFam" id="3.30.420.10:FF:000089">
    <property type="entry name" value="Ribonuclease H"/>
    <property type="match status" value="1"/>
</dbReference>
<protein>
    <recommendedName>
        <fullName evidence="5 11">Ribonuclease H</fullName>
        <shortName evidence="11">RNase H</shortName>
        <ecNumber evidence="5 11">3.1.26.4</ecNumber>
    </recommendedName>
</protein>
<dbReference type="Pfam" id="PF00075">
    <property type="entry name" value="RNase_H"/>
    <property type="match status" value="1"/>
</dbReference>
<dbReference type="HAMAP" id="MF_00042">
    <property type="entry name" value="RNase_H"/>
    <property type="match status" value="1"/>
</dbReference>
<evidence type="ECO:0000313" key="14">
    <source>
        <dbReference type="Proteomes" id="UP000315343"/>
    </source>
</evidence>
<gene>
    <name evidence="11" type="primary">rnhA</name>
    <name evidence="13" type="ORF">LY60_02270</name>
</gene>
<comment type="caution">
    <text evidence="13">The sequence shown here is derived from an EMBL/GenBank/DDBJ whole genome shotgun (WGS) entry which is preliminary data.</text>
</comment>
<feature type="binding site" evidence="11">
    <location>
        <position position="9"/>
    </location>
    <ligand>
        <name>Mg(2+)</name>
        <dbReference type="ChEBI" id="CHEBI:18420"/>
        <label>2</label>
    </ligand>
</feature>
<evidence type="ECO:0000256" key="9">
    <source>
        <dbReference type="ARBA" id="ARBA00022801"/>
    </source>
</evidence>
<dbReference type="GO" id="GO:0000287">
    <property type="term" value="F:magnesium ion binding"/>
    <property type="evidence" value="ECO:0007669"/>
    <property type="project" value="UniProtKB-UniRule"/>
</dbReference>
<comment type="subunit">
    <text evidence="4 11">Monomer.</text>
</comment>
<dbReference type="AlphaFoldDB" id="A0A562J9Z1"/>
<sequence length="146" mass="16323">MKKVNIYSDGACSGNPGPGGYGVILEYNGKEAELSGGEENTTNNRMELMGVIIGLEALKQPCEVTVTTDSKYVTDAFNKGWLVSWQKKNWKKSDGKPVLNLELWQRLLKAASIHNVTFIHVLGHNGHHYNERCDKLAVRERDKFSS</sequence>
<accession>A0A562J9Z1</accession>
<keyword evidence="6 11" id="KW-0540">Nuclease</keyword>
<proteinExistence type="inferred from homology"/>
<feature type="binding site" evidence="11">
    <location>
        <position position="69"/>
    </location>
    <ligand>
        <name>Mg(2+)</name>
        <dbReference type="ChEBI" id="CHEBI:18420"/>
        <label>1</label>
    </ligand>
</feature>
<evidence type="ECO:0000259" key="12">
    <source>
        <dbReference type="PROSITE" id="PS50879"/>
    </source>
</evidence>
<dbReference type="PANTHER" id="PTHR10642:SF26">
    <property type="entry name" value="RIBONUCLEASE H1"/>
    <property type="match status" value="1"/>
</dbReference>
<comment type="subcellular location">
    <subcellularLocation>
        <location evidence="11">Cytoplasm</location>
    </subcellularLocation>
</comment>
<reference evidence="13 14" key="1">
    <citation type="submission" date="2019-07" db="EMBL/GenBank/DDBJ databases">
        <title>Genomic Encyclopedia of Type Strains, Phase I: the one thousand microbial genomes (KMG-I) project.</title>
        <authorList>
            <person name="Kyrpides N."/>
        </authorList>
    </citation>
    <scope>NUCLEOTIDE SEQUENCE [LARGE SCALE GENOMIC DNA]</scope>
    <source>
        <strain evidence="13 14">DSM 13558</strain>
    </source>
</reference>
<dbReference type="EC" id="3.1.26.4" evidence="5 11"/>
<name>A0A562J9Z1_9FIRM</name>
<comment type="function">
    <text evidence="2 11">Endonuclease that specifically degrades the RNA of RNA-DNA hybrids.</text>
</comment>
<dbReference type="PROSITE" id="PS50879">
    <property type="entry name" value="RNASE_H_1"/>
    <property type="match status" value="1"/>
</dbReference>
<keyword evidence="7 11" id="KW-0479">Metal-binding</keyword>
<keyword evidence="11" id="KW-0963">Cytoplasm</keyword>
<dbReference type="GO" id="GO:0003676">
    <property type="term" value="F:nucleic acid binding"/>
    <property type="evidence" value="ECO:0007669"/>
    <property type="project" value="InterPro"/>
</dbReference>
<feature type="binding site" evidence="11">
    <location>
        <position position="134"/>
    </location>
    <ligand>
        <name>Mg(2+)</name>
        <dbReference type="ChEBI" id="CHEBI:18420"/>
        <label>2</label>
    </ligand>
</feature>
<dbReference type="OrthoDB" id="9811552at2"/>
<dbReference type="InterPro" id="IPR050092">
    <property type="entry name" value="RNase_H"/>
</dbReference>
<keyword evidence="14" id="KW-1185">Reference proteome</keyword>
<evidence type="ECO:0000256" key="5">
    <source>
        <dbReference type="ARBA" id="ARBA00012180"/>
    </source>
</evidence>
<evidence type="ECO:0000256" key="8">
    <source>
        <dbReference type="ARBA" id="ARBA00022759"/>
    </source>
</evidence>
<evidence type="ECO:0000256" key="7">
    <source>
        <dbReference type="ARBA" id="ARBA00022723"/>
    </source>
</evidence>
<dbReference type="CDD" id="cd09278">
    <property type="entry name" value="RNase_HI_prokaryote_like"/>
    <property type="match status" value="1"/>
</dbReference>
<evidence type="ECO:0000256" key="2">
    <source>
        <dbReference type="ARBA" id="ARBA00004065"/>
    </source>
</evidence>